<evidence type="ECO:0000313" key="3">
    <source>
        <dbReference type="Proteomes" id="UP000286931"/>
    </source>
</evidence>
<reference evidence="2 3" key="1">
    <citation type="submission" date="2018-12" db="EMBL/GenBank/DDBJ databases">
        <title>Draft genome sequence of Embleya hyalina NBRC 13850T.</title>
        <authorList>
            <person name="Komaki H."/>
            <person name="Hosoyama A."/>
            <person name="Kimura A."/>
            <person name="Ichikawa N."/>
            <person name="Tamura T."/>
        </authorList>
    </citation>
    <scope>NUCLEOTIDE SEQUENCE [LARGE SCALE GENOMIC DNA]</scope>
    <source>
        <strain evidence="2 3">NBRC 13850</strain>
    </source>
</reference>
<dbReference type="AlphaFoldDB" id="A0A401Z666"/>
<proteinExistence type="predicted"/>
<evidence type="ECO:0000313" key="2">
    <source>
        <dbReference type="EMBL" id="GCE02335.1"/>
    </source>
</evidence>
<name>A0A401Z666_9ACTN</name>
<keyword evidence="3" id="KW-1185">Reference proteome</keyword>
<organism evidence="2 3">
    <name type="scientific">Embleya hyalina</name>
    <dbReference type="NCBI Taxonomy" id="516124"/>
    <lineage>
        <taxon>Bacteria</taxon>
        <taxon>Bacillati</taxon>
        <taxon>Actinomycetota</taxon>
        <taxon>Actinomycetes</taxon>
        <taxon>Kitasatosporales</taxon>
        <taxon>Streptomycetaceae</taxon>
        <taxon>Embleya</taxon>
    </lineage>
</organism>
<feature type="region of interest" description="Disordered" evidence="1">
    <location>
        <begin position="23"/>
        <end position="115"/>
    </location>
</feature>
<accession>A0A401Z666</accession>
<gene>
    <name evidence="2" type="ORF">EHYA_10112</name>
</gene>
<dbReference type="Proteomes" id="UP000286931">
    <property type="component" value="Unassembled WGS sequence"/>
</dbReference>
<feature type="compositionally biased region" description="Basic and acidic residues" evidence="1">
    <location>
        <begin position="56"/>
        <end position="83"/>
    </location>
</feature>
<feature type="compositionally biased region" description="Polar residues" evidence="1">
    <location>
        <begin position="103"/>
        <end position="115"/>
    </location>
</feature>
<dbReference type="EMBL" id="BIFH01000061">
    <property type="protein sequence ID" value="GCE02335.1"/>
    <property type="molecule type" value="Genomic_DNA"/>
</dbReference>
<feature type="compositionally biased region" description="Basic residues" evidence="1">
    <location>
        <begin position="29"/>
        <end position="45"/>
    </location>
</feature>
<protein>
    <submittedName>
        <fullName evidence="2">Uncharacterized protein</fullName>
    </submittedName>
</protein>
<evidence type="ECO:0000256" key="1">
    <source>
        <dbReference type="SAM" id="MobiDB-lite"/>
    </source>
</evidence>
<comment type="caution">
    <text evidence="2">The sequence shown here is derived from an EMBL/GenBank/DDBJ whole genome shotgun (WGS) entry which is preliminary data.</text>
</comment>
<sequence>MFDRTGVGGEAAGVFGEAVVRVGAQARRVVPRRRPAGRPAGRRPLAKGMSSMSRTWESDHSLDTSGRDRDPTPPDPTADHNERLPAPSAVVNARAGQARKAESSSMTNFGCSSAM</sequence>